<feature type="transmembrane region" description="Helical" evidence="1">
    <location>
        <begin position="191"/>
        <end position="211"/>
    </location>
</feature>
<dbReference type="EMBL" id="QMIG01000018">
    <property type="protein sequence ID" value="RAW11904.1"/>
    <property type="molecule type" value="Genomic_DNA"/>
</dbReference>
<keyword evidence="1" id="KW-0812">Transmembrane</keyword>
<feature type="transmembrane region" description="Helical" evidence="1">
    <location>
        <begin position="30"/>
        <end position="57"/>
    </location>
</feature>
<accession>A0A329QHW1</accession>
<evidence type="ECO:0000256" key="1">
    <source>
        <dbReference type="SAM" id="Phobius"/>
    </source>
</evidence>
<dbReference type="AlphaFoldDB" id="A0A329QHW1"/>
<dbReference type="Proteomes" id="UP000250462">
    <property type="component" value="Unassembled WGS sequence"/>
</dbReference>
<sequence>MRYDFIVSQYIVSRSGLGGRGMTTRRAFRIGGWIALVAGTFVAAAAVTTAVVGVLALTGKVTYPADIEVGPFSVQSTISMPVALYADVCESADIRATTSASECFRNFLHDDLGSTTEQVRRQDADVRPTVAKLRGEVELVSTGGWSPYVAATVTRGVIGLAVLSGLLLLLWRLLTTAAAGEAFSNRTVRHLRAIGGLVIAISVLEPAVNHFTSAMQVGYSMESFGIGPHLTPFSAGVYPDDVNLGQLALGGLILLIAEIFRHGAAIESERRLTV</sequence>
<comment type="caution">
    <text evidence="2">The sequence shown here is derived from an EMBL/GenBank/DDBJ whole genome shotgun (WGS) entry which is preliminary data.</text>
</comment>
<evidence type="ECO:0000313" key="2">
    <source>
        <dbReference type="EMBL" id="RAW11904.1"/>
    </source>
</evidence>
<gene>
    <name evidence="2" type="ORF">DPM12_15705</name>
</gene>
<protein>
    <recommendedName>
        <fullName evidence="4">DUF2975 domain-containing protein</fullName>
    </recommendedName>
</protein>
<keyword evidence="1" id="KW-1133">Transmembrane helix</keyword>
<evidence type="ECO:0008006" key="4">
    <source>
        <dbReference type="Google" id="ProtNLM"/>
    </source>
</evidence>
<proteinExistence type="predicted"/>
<dbReference type="Pfam" id="PF11188">
    <property type="entry name" value="DUF2975"/>
    <property type="match status" value="1"/>
</dbReference>
<feature type="transmembrane region" description="Helical" evidence="1">
    <location>
        <begin position="242"/>
        <end position="260"/>
    </location>
</feature>
<name>A0A329QHW1_9ACTN</name>
<organism evidence="2 3">
    <name type="scientific">Phytoactinopolyspora halophila</name>
    <dbReference type="NCBI Taxonomy" id="1981511"/>
    <lineage>
        <taxon>Bacteria</taxon>
        <taxon>Bacillati</taxon>
        <taxon>Actinomycetota</taxon>
        <taxon>Actinomycetes</taxon>
        <taxon>Jiangellales</taxon>
        <taxon>Jiangellaceae</taxon>
        <taxon>Phytoactinopolyspora</taxon>
    </lineage>
</organism>
<evidence type="ECO:0000313" key="3">
    <source>
        <dbReference type="Proteomes" id="UP000250462"/>
    </source>
</evidence>
<dbReference type="InterPro" id="IPR021354">
    <property type="entry name" value="DUF2975"/>
</dbReference>
<feature type="transmembrane region" description="Helical" evidence="1">
    <location>
        <begin position="148"/>
        <end position="171"/>
    </location>
</feature>
<reference evidence="2 3" key="1">
    <citation type="submission" date="2018-06" db="EMBL/GenBank/DDBJ databases">
        <title>Phytoactinopolyspora halophila sp. nov., a novel halophilic actinomycete isolated from a saline soil in China.</title>
        <authorList>
            <person name="Tang S.-K."/>
        </authorList>
    </citation>
    <scope>NUCLEOTIDE SEQUENCE [LARGE SCALE GENOMIC DNA]</scope>
    <source>
        <strain evidence="2 3">YIM 96934</strain>
    </source>
</reference>
<keyword evidence="1" id="KW-0472">Membrane</keyword>
<keyword evidence="3" id="KW-1185">Reference proteome</keyword>